<dbReference type="Pfam" id="PF06983">
    <property type="entry name" value="3-dmu-9_3-mt"/>
    <property type="match status" value="1"/>
</dbReference>
<dbReference type="CDD" id="cd06588">
    <property type="entry name" value="PhnB_like"/>
    <property type="match status" value="1"/>
</dbReference>
<dbReference type="EMBL" id="RXMA01000018">
    <property type="protein sequence ID" value="RTR17612.1"/>
    <property type="molecule type" value="Genomic_DNA"/>
</dbReference>
<dbReference type="InterPro" id="IPR029068">
    <property type="entry name" value="Glyas_Bleomycin-R_OHBP_Dase"/>
</dbReference>
<dbReference type="Gene3D" id="3.10.180.10">
    <property type="entry name" value="2,3-Dihydroxybiphenyl 1,2-Dioxygenase, domain 1"/>
    <property type="match status" value="1"/>
</dbReference>
<name>A0A3S0K9D2_9PROT</name>
<protein>
    <submittedName>
        <fullName evidence="2">VOC family protein</fullName>
    </submittedName>
</protein>
<gene>
    <name evidence="2" type="ORF">EJ903_17565</name>
</gene>
<feature type="domain" description="PhnB-like" evidence="1">
    <location>
        <begin position="3"/>
        <end position="134"/>
    </location>
</feature>
<dbReference type="OrthoDB" id="9795306at2"/>
<evidence type="ECO:0000313" key="2">
    <source>
        <dbReference type="EMBL" id="RTR17612.1"/>
    </source>
</evidence>
<evidence type="ECO:0000259" key="1">
    <source>
        <dbReference type="Pfam" id="PF06983"/>
    </source>
</evidence>
<dbReference type="AlphaFoldDB" id="A0A3S0K9D2"/>
<organism evidence="2 3">
    <name type="scientific">Azospirillum griseum</name>
    <dbReference type="NCBI Taxonomy" id="2496639"/>
    <lineage>
        <taxon>Bacteria</taxon>
        <taxon>Pseudomonadati</taxon>
        <taxon>Pseudomonadota</taxon>
        <taxon>Alphaproteobacteria</taxon>
        <taxon>Rhodospirillales</taxon>
        <taxon>Azospirillaceae</taxon>
        <taxon>Azospirillum</taxon>
    </lineage>
</organism>
<comment type="caution">
    <text evidence="2">The sequence shown here is derived from an EMBL/GenBank/DDBJ whole genome shotgun (WGS) entry which is preliminary data.</text>
</comment>
<dbReference type="PANTHER" id="PTHR33990">
    <property type="entry name" value="PROTEIN YJDN-RELATED"/>
    <property type="match status" value="1"/>
</dbReference>
<evidence type="ECO:0000313" key="3">
    <source>
        <dbReference type="Proteomes" id="UP000277007"/>
    </source>
</evidence>
<sequence length="137" mass="14753">MTIQPYLFFAGRCDEAIAFYQQALNATVVLRMGFSDAPEPCPDGMLPPGWSDKVMHATLQIGDATVMMSDGQSADGPTFHGFSLSLSVADAAEAERVFTALAAEGTVQMPLGATFYSPCFGMVRDRFGLSWMVIVPM</sequence>
<dbReference type="PANTHER" id="PTHR33990:SF1">
    <property type="entry name" value="PROTEIN YJDN"/>
    <property type="match status" value="1"/>
</dbReference>
<dbReference type="RefSeq" id="WP_126617845.1">
    <property type="nucleotide sequence ID" value="NZ_JBHUCY010000025.1"/>
</dbReference>
<proteinExistence type="predicted"/>
<accession>A0A3S0K9D2</accession>
<keyword evidence="3" id="KW-1185">Reference proteome</keyword>
<dbReference type="Proteomes" id="UP000277007">
    <property type="component" value="Unassembled WGS sequence"/>
</dbReference>
<reference evidence="2 3" key="1">
    <citation type="submission" date="2018-12" db="EMBL/GenBank/DDBJ databases">
        <authorList>
            <person name="Yang Y."/>
        </authorList>
    </citation>
    <scope>NUCLEOTIDE SEQUENCE [LARGE SCALE GENOMIC DNA]</scope>
    <source>
        <strain evidence="2 3">L-25-5w-1</strain>
    </source>
</reference>
<dbReference type="SUPFAM" id="SSF54593">
    <property type="entry name" value="Glyoxalase/Bleomycin resistance protein/Dihydroxybiphenyl dioxygenase"/>
    <property type="match status" value="1"/>
</dbReference>
<dbReference type="InterPro" id="IPR009725">
    <property type="entry name" value="3_dmu_93_MTrfase"/>
</dbReference>
<dbReference type="PIRSF" id="PIRSF021700">
    <property type="entry name" value="3_dmu_93_MTrfase"/>
    <property type="match status" value="1"/>
</dbReference>
<dbReference type="InterPro" id="IPR028973">
    <property type="entry name" value="PhnB-like"/>
</dbReference>